<evidence type="ECO:0000313" key="4">
    <source>
        <dbReference type="Ensembl" id="ENSPREP00000029714.1"/>
    </source>
</evidence>
<feature type="domain" description="DUF4592" evidence="3">
    <location>
        <begin position="225"/>
        <end position="337"/>
    </location>
</feature>
<evidence type="ECO:0000313" key="5">
    <source>
        <dbReference type="Proteomes" id="UP000242638"/>
    </source>
</evidence>
<dbReference type="PANTHER" id="PTHR47574:SF3">
    <property type="entry name" value="CAPPING PROTEIN-INHIBITING REGULATOR OF ACTIN DYNAMICS"/>
    <property type="match status" value="1"/>
</dbReference>
<feature type="compositionally biased region" description="Basic and acidic residues" evidence="1">
    <location>
        <begin position="1245"/>
        <end position="1266"/>
    </location>
</feature>
<dbReference type="Ensembl" id="ENSPRET00000030052.1">
    <property type="protein sequence ID" value="ENSPREP00000029714.1"/>
    <property type="gene ID" value="ENSPREG00000020127.1"/>
</dbReference>
<name>A0A3P9Q6U0_POERE</name>
<reference evidence="4" key="3">
    <citation type="submission" date="2025-09" db="UniProtKB">
        <authorList>
            <consortium name="Ensembl"/>
        </authorList>
    </citation>
    <scope>IDENTIFICATION</scope>
    <source>
        <strain evidence="4">Guanapo</strain>
    </source>
</reference>
<feature type="compositionally biased region" description="Polar residues" evidence="1">
    <location>
        <begin position="763"/>
        <end position="778"/>
    </location>
</feature>
<evidence type="ECO:0000256" key="1">
    <source>
        <dbReference type="SAM" id="MobiDB-lite"/>
    </source>
</evidence>
<keyword evidence="2" id="KW-1133">Transmembrane helix</keyword>
<feature type="compositionally biased region" description="Low complexity" evidence="1">
    <location>
        <begin position="1060"/>
        <end position="1070"/>
    </location>
</feature>
<feature type="compositionally biased region" description="Basic and acidic residues" evidence="1">
    <location>
        <begin position="417"/>
        <end position="645"/>
    </location>
</feature>
<feature type="compositionally biased region" description="Polar residues" evidence="1">
    <location>
        <begin position="1235"/>
        <end position="1244"/>
    </location>
</feature>
<feature type="compositionally biased region" description="Basic and acidic residues" evidence="1">
    <location>
        <begin position="1193"/>
        <end position="1222"/>
    </location>
</feature>
<accession>A0A3P9Q6U0</accession>
<feature type="compositionally biased region" description="Basic and acidic residues" evidence="1">
    <location>
        <begin position="260"/>
        <end position="271"/>
    </location>
</feature>
<dbReference type="PANTHER" id="PTHR47574">
    <property type="entry name" value="CANCER-RELATED REGULATOR OF ACTIN DYNAMICS"/>
    <property type="match status" value="1"/>
</dbReference>
<dbReference type="OMA" id="ECKFAKD"/>
<feature type="compositionally biased region" description="Basic and acidic residues" evidence="1">
    <location>
        <begin position="894"/>
        <end position="905"/>
    </location>
</feature>
<dbReference type="InterPro" id="IPR052853">
    <property type="entry name" value="Actin_dynamics_regulator"/>
</dbReference>
<feature type="compositionally biased region" description="Polar residues" evidence="1">
    <location>
        <begin position="1093"/>
        <end position="1115"/>
    </location>
</feature>
<evidence type="ECO:0000256" key="2">
    <source>
        <dbReference type="SAM" id="Phobius"/>
    </source>
</evidence>
<feature type="compositionally biased region" description="Basic and acidic residues" evidence="1">
    <location>
        <begin position="857"/>
        <end position="870"/>
    </location>
</feature>
<feature type="compositionally biased region" description="Polar residues" evidence="1">
    <location>
        <begin position="872"/>
        <end position="882"/>
    </location>
</feature>
<proteinExistence type="predicted"/>
<feature type="compositionally biased region" description="Polar residues" evidence="1">
    <location>
        <begin position="808"/>
        <end position="835"/>
    </location>
</feature>
<reference evidence="4" key="2">
    <citation type="submission" date="2025-08" db="UniProtKB">
        <authorList>
            <consortium name="Ensembl"/>
        </authorList>
    </citation>
    <scope>IDENTIFICATION</scope>
    <source>
        <strain evidence="4">Guanapo</strain>
    </source>
</reference>
<evidence type="ECO:0000259" key="3">
    <source>
        <dbReference type="Pfam" id="PF15262"/>
    </source>
</evidence>
<feature type="region of interest" description="Disordered" evidence="1">
    <location>
        <begin position="417"/>
        <end position="649"/>
    </location>
</feature>
<dbReference type="GO" id="GO:0030277">
    <property type="term" value="P:maintenance of gastrointestinal epithelium"/>
    <property type="evidence" value="ECO:0007669"/>
    <property type="project" value="TreeGrafter"/>
</dbReference>
<dbReference type="Pfam" id="PF15262">
    <property type="entry name" value="DUF4592"/>
    <property type="match status" value="1"/>
</dbReference>
<dbReference type="STRING" id="8081.ENSPREP00000029714"/>
<organism evidence="4 5">
    <name type="scientific">Poecilia reticulata</name>
    <name type="common">Guppy</name>
    <name type="synonym">Acanthophacelus reticulatus</name>
    <dbReference type="NCBI Taxonomy" id="8081"/>
    <lineage>
        <taxon>Eukaryota</taxon>
        <taxon>Metazoa</taxon>
        <taxon>Chordata</taxon>
        <taxon>Craniata</taxon>
        <taxon>Vertebrata</taxon>
        <taxon>Euteleostomi</taxon>
        <taxon>Actinopterygii</taxon>
        <taxon>Neopterygii</taxon>
        <taxon>Teleostei</taxon>
        <taxon>Neoteleostei</taxon>
        <taxon>Acanthomorphata</taxon>
        <taxon>Ovalentaria</taxon>
        <taxon>Atherinomorphae</taxon>
        <taxon>Cyprinodontiformes</taxon>
        <taxon>Poeciliidae</taxon>
        <taxon>Poeciliinae</taxon>
        <taxon>Poecilia</taxon>
    </lineage>
</organism>
<dbReference type="Bgee" id="ENSPREG00000020127">
    <property type="expression patterns" value="Expressed in head and 1 other cell type or tissue"/>
</dbReference>
<sequence length="1329" mass="151851">MSYYFWQCRESLSGLPRTLWASVWKSFFFIILLPRLSGTFHAVFMFLTSTAHSYNPNLLFCLCFFIHSLVFSPLQPRGLGGDGSDIHLGKTSFVIKSRSMFPRVLLQWYTAVSSCAAKIERRRQGKFQPFKRLFGKKKKRETKRSFDGAELKASFSTGEVCSGAVSDNEESSKNLRDLNPIGSRALSHDSIFIPEEPPEDLGLDHSMSQENVSDKVRNLQRQIAQGIKFGQRPPSLRKSEGDEGSSDEEEVPRSPLKVLAHVEAEPPKMEPKVQGAQSSTQHSTPVKSPRSKRVLPPTGTIESINLDAVPQSVTRLDNTAAKHKLSVKPKNQRISRKHRRFTLDLQEVSIPGVMQEELEAADQRRASLESSKESLKKQRFYEEEILEARRRREMEEQQFREEMEERKKRAEELRLRELEEERSRKKQQEEQEKKMREEAERRRKEEEEQKRVREEEEKRKQEEAERQREEDRRMKEEEERRRQEEAERRKREEEERKMREEAERLRREEEERRIREEEERRKQEEERRKQEERQRQEEERRRLEEQKQVEEKERKRREEEEKRKREEEAVARRQRELEAEKRKKQEEERKKKEEQKLRLKEQKKQLELEEQKKMLKEEAAGGSDEQERKRRAEEQRWREMEERQRPFSFKVSSGEKQILFQKVNLTPVTPAASHQGTVDADQREGATASSQEGKDSPNLPASPYVPHTAILVTGAQLCGTAVNLDQIKDTACKSLLGLGEERKAQGTPSATGKSSPDRKSGKTKSLSESPVSPDQSSAAALAEWASIRSKIFKGVEDGKYDEYPDPPSRNQPQLSSDEQPSFAHTNLRKTMSASAKFSIIPAKKKFGDSNRNSEVFSTDHKDGGGEEAVRSDSPTAASQSPTVKPHTRTSKTVRIVERGSEECMFAKDLPSFLVPSPGDRPEGSEVKSRLQNKTEDGEAQGQDGEDNPSPFGIKLRRTNYSLRFHSEQSTEKRKKRYSAGDSFDGVPSPLTPIEPDSDASSVFSDKSTPTSPQKEGVVSKYLHTSVSPAITRGKLGKPTSPVPHNEGEKVLSKPPLYRRPTTSPKPSGATPTPPPSPLPKVAHGFPCEEAIQRTGSPDLSVQEQASRSEDSSAVTQLHRGSHSNVQLEEEPKEKRSFFPSINIPWREKADRKAELIRREKPSLQARHSLDSARVQEKEAGPLWITLALQKQKGFREQQQTREDRRSQREAKLAEKHAREKDSVALVSPTDGRESGGTSPSSKPQTPEEPKRPDSLLGRFERRDPLKKASTLPSSVTVEISDSTPSPPAVKDVSKRFPSSDSPQVSTEPAWLALAKRKAKAWSDCPQIIK</sequence>
<feature type="region of interest" description="Disordered" evidence="1">
    <location>
        <begin position="668"/>
        <end position="704"/>
    </location>
</feature>
<keyword evidence="5" id="KW-1185">Reference proteome</keyword>
<keyword evidence="2" id="KW-0472">Membrane</keyword>
<feature type="compositionally biased region" description="Polar residues" evidence="1">
    <location>
        <begin position="275"/>
        <end position="286"/>
    </location>
</feature>
<feature type="region of interest" description="Disordered" evidence="1">
    <location>
        <begin position="1156"/>
        <end position="1306"/>
    </location>
</feature>
<feature type="compositionally biased region" description="Basic and acidic residues" evidence="1">
    <location>
        <begin position="1156"/>
        <end position="1179"/>
    </location>
</feature>
<feature type="compositionally biased region" description="Basic and acidic residues" evidence="1">
    <location>
        <begin position="919"/>
        <end position="936"/>
    </location>
</feature>
<protein>
    <submittedName>
        <fullName evidence="4">Capping protein inhibiting regulator of actin dynamics</fullName>
    </submittedName>
</protein>
<keyword evidence="2" id="KW-0812">Transmembrane</keyword>
<feature type="region of interest" description="Disordered" evidence="1">
    <location>
        <begin position="797"/>
        <end position="1144"/>
    </location>
</feature>
<feature type="compositionally biased region" description="Polar residues" evidence="1">
    <location>
        <begin position="1296"/>
        <end position="1306"/>
    </location>
</feature>
<dbReference type="GeneTree" id="ENSGT00940000161471"/>
<dbReference type="GO" id="GO:2000813">
    <property type="term" value="P:negative regulation of barbed-end actin filament capping"/>
    <property type="evidence" value="ECO:0007669"/>
    <property type="project" value="TreeGrafter"/>
</dbReference>
<feature type="transmembrane region" description="Helical" evidence="2">
    <location>
        <begin position="27"/>
        <end position="47"/>
    </location>
</feature>
<feature type="region of interest" description="Disordered" evidence="1">
    <location>
        <begin position="162"/>
        <end position="181"/>
    </location>
</feature>
<dbReference type="Proteomes" id="UP000242638">
    <property type="component" value="Unassembled WGS sequence"/>
</dbReference>
<feature type="compositionally biased region" description="Polar residues" evidence="1">
    <location>
        <begin position="998"/>
        <end position="1013"/>
    </location>
</feature>
<reference evidence="5" key="1">
    <citation type="submission" date="2013-11" db="EMBL/GenBank/DDBJ databases">
        <title>The genomic landscape of the Guanapo guppy.</title>
        <authorList>
            <person name="Kuenstner A."/>
            <person name="Dreyer C."/>
        </authorList>
    </citation>
    <scope>NUCLEOTIDE SEQUENCE</scope>
    <source>
        <strain evidence="5">Guanapo</strain>
    </source>
</reference>
<feature type="region of interest" description="Disordered" evidence="1">
    <location>
        <begin position="741"/>
        <end position="780"/>
    </location>
</feature>
<dbReference type="InterPro" id="IPR028030">
    <property type="entry name" value="DUF4592"/>
</dbReference>
<feature type="compositionally biased region" description="Polar residues" evidence="1">
    <location>
        <begin position="1270"/>
        <end position="1283"/>
    </location>
</feature>
<feature type="region of interest" description="Disordered" evidence="1">
    <location>
        <begin position="225"/>
        <end position="302"/>
    </location>
</feature>